<evidence type="ECO:0000313" key="4">
    <source>
        <dbReference type="Proteomes" id="UP000785679"/>
    </source>
</evidence>
<dbReference type="OrthoDB" id="282243at2759"/>
<gene>
    <name evidence="3" type="ORF">FGO68_gene11037</name>
</gene>
<dbReference type="Gene3D" id="3.40.50.1820">
    <property type="entry name" value="alpha/beta hydrolase"/>
    <property type="match status" value="1"/>
</dbReference>
<feature type="signal peptide" evidence="1">
    <location>
        <begin position="1"/>
        <end position="16"/>
    </location>
</feature>
<dbReference type="SUPFAM" id="SSF53474">
    <property type="entry name" value="alpha/beta-Hydrolases"/>
    <property type="match status" value="1"/>
</dbReference>
<dbReference type="InterPro" id="IPR051218">
    <property type="entry name" value="Sec_MonoDiacylglyc_Lipase"/>
</dbReference>
<evidence type="ECO:0000259" key="2">
    <source>
        <dbReference type="Pfam" id="PF01764"/>
    </source>
</evidence>
<feature type="domain" description="Fungal lipase-type" evidence="2">
    <location>
        <begin position="85"/>
        <end position="218"/>
    </location>
</feature>
<dbReference type="EMBL" id="RRYP01013742">
    <property type="protein sequence ID" value="TNV76359.1"/>
    <property type="molecule type" value="Genomic_DNA"/>
</dbReference>
<proteinExistence type="predicted"/>
<dbReference type="Proteomes" id="UP000785679">
    <property type="component" value="Unassembled WGS sequence"/>
</dbReference>
<dbReference type="PANTHER" id="PTHR45856:SF25">
    <property type="entry name" value="FUNGAL LIPASE-LIKE DOMAIN-CONTAINING PROTEIN"/>
    <property type="match status" value="1"/>
</dbReference>
<dbReference type="InterPro" id="IPR029058">
    <property type="entry name" value="AB_hydrolase_fold"/>
</dbReference>
<keyword evidence="1" id="KW-0732">Signal</keyword>
<name>A0A8J8NL40_HALGN</name>
<dbReference type="GO" id="GO:0006629">
    <property type="term" value="P:lipid metabolic process"/>
    <property type="evidence" value="ECO:0007669"/>
    <property type="project" value="InterPro"/>
</dbReference>
<evidence type="ECO:0000313" key="3">
    <source>
        <dbReference type="EMBL" id="TNV76359.1"/>
    </source>
</evidence>
<dbReference type="AlphaFoldDB" id="A0A8J8NL40"/>
<protein>
    <recommendedName>
        <fullName evidence="2">Fungal lipase-type domain-containing protein</fullName>
    </recommendedName>
</protein>
<evidence type="ECO:0000256" key="1">
    <source>
        <dbReference type="SAM" id="SignalP"/>
    </source>
</evidence>
<keyword evidence="4" id="KW-1185">Reference proteome</keyword>
<accession>A0A8J8NL40</accession>
<sequence>MKLLSYILFGSSLALAKQTYNETFSQTAVYYSEAAFCEGEDLEDWKCGDACKKEPGVTKLFRIKDASNEGVFGFVAYNEVQDLIIVSFRGSQNTANWISNFDYFQEPYKGSETMMVHTGFFSDYELVSPQVISAVSTLIQEHPTARMLFTGHSLGAALTTFAAVDVMEQLSPKNEMLFYSFGSPRTGNQAFSDHIMTLYPDYFRVVHYTDIVPHLPMTEFGFNHAGTEVWYTEPMFSLDHVFCQNVIGTPENENCADTLWSYDPAAHMQYVGINLNYNWCNGTPRGFLEE</sequence>
<dbReference type="Pfam" id="PF01764">
    <property type="entry name" value="Lipase_3"/>
    <property type="match status" value="1"/>
</dbReference>
<dbReference type="PANTHER" id="PTHR45856">
    <property type="entry name" value="ALPHA/BETA-HYDROLASES SUPERFAMILY PROTEIN"/>
    <property type="match status" value="1"/>
</dbReference>
<organism evidence="3 4">
    <name type="scientific">Halteria grandinella</name>
    <dbReference type="NCBI Taxonomy" id="5974"/>
    <lineage>
        <taxon>Eukaryota</taxon>
        <taxon>Sar</taxon>
        <taxon>Alveolata</taxon>
        <taxon>Ciliophora</taxon>
        <taxon>Intramacronucleata</taxon>
        <taxon>Spirotrichea</taxon>
        <taxon>Stichotrichia</taxon>
        <taxon>Sporadotrichida</taxon>
        <taxon>Halteriidae</taxon>
        <taxon>Halteria</taxon>
    </lineage>
</organism>
<feature type="chain" id="PRO_5035268893" description="Fungal lipase-type domain-containing protein" evidence="1">
    <location>
        <begin position="17"/>
        <end position="290"/>
    </location>
</feature>
<dbReference type="CDD" id="cd00519">
    <property type="entry name" value="Lipase_3"/>
    <property type="match status" value="1"/>
</dbReference>
<dbReference type="InterPro" id="IPR002921">
    <property type="entry name" value="Fungal_lipase-type"/>
</dbReference>
<reference evidence="3" key="1">
    <citation type="submission" date="2019-06" db="EMBL/GenBank/DDBJ databases">
        <authorList>
            <person name="Zheng W."/>
        </authorList>
    </citation>
    <scope>NUCLEOTIDE SEQUENCE</scope>
    <source>
        <strain evidence="3">QDHG01</strain>
    </source>
</reference>
<comment type="caution">
    <text evidence="3">The sequence shown here is derived from an EMBL/GenBank/DDBJ whole genome shotgun (WGS) entry which is preliminary data.</text>
</comment>